<gene>
    <name evidence="2" type="ORF">BHQ21_01415</name>
</gene>
<evidence type="ECO:0000313" key="2">
    <source>
        <dbReference type="EMBL" id="ODR10377.1"/>
    </source>
</evidence>
<keyword evidence="1" id="KW-0472">Membrane</keyword>
<dbReference type="Proteomes" id="UP000094224">
    <property type="component" value="Unassembled WGS sequence"/>
</dbReference>
<keyword evidence="3" id="KW-1185">Reference proteome</keyword>
<comment type="caution">
    <text evidence="2">The sequence shown here is derived from an EMBL/GenBank/DDBJ whole genome shotgun (WGS) entry which is preliminary data.</text>
</comment>
<organism evidence="2 3">
    <name type="scientific">Mycobacterium sherrisii</name>
    <dbReference type="NCBI Taxonomy" id="243061"/>
    <lineage>
        <taxon>Bacteria</taxon>
        <taxon>Bacillati</taxon>
        <taxon>Actinomycetota</taxon>
        <taxon>Actinomycetes</taxon>
        <taxon>Mycobacteriales</taxon>
        <taxon>Mycobacteriaceae</taxon>
        <taxon>Mycobacterium</taxon>
        <taxon>Mycobacterium simiae complex</taxon>
    </lineage>
</organism>
<dbReference type="AlphaFoldDB" id="A0A1E3T7L6"/>
<protein>
    <recommendedName>
        <fullName evidence="4">DUF4190 domain-containing protein</fullName>
    </recommendedName>
</protein>
<evidence type="ECO:0000313" key="3">
    <source>
        <dbReference type="Proteomes" id="UP000094224"/>
    </source>
</evidence>
<dbReference type="STRING" id="243061.AWC25_13060"/>
<feature type="transmembrane region" description="Helical" evidence="1">
    <location>
        <begin position="20"/>
        <end position="41"/>
    </location>
</feature>
<evidence type="ECO:0000256" key="1">
    <source>
        <dbReference type="SAM" id="Phobius"/>
    </source>
</evidence>
<keyword evidence="1" id="KW-1133">Transmembrane helix</keyword>
<reference evidence="3" key="1">
    <citation type="submission" date="2016-09" db="EMBL/GenBank/DDBJ databases">
        <authorList>
            <person name="Greninger A.L."/>
            <person name="Jerome K.R."/>
            <person name="Mcnair B."/>
            <person name="Wallis C."/>
            <person name="Fang F."/>
        </authorList>
    </citation>
    <scope>NUCLEOTIDE SEQUENCE [LARGE SCALE GENOMIC DNA]</scope>
    <source>
        <strain evidence="3">BC1_M4</strain>
    </source>
</reference>
<feature type="transmembrane region" description="Helical" evidence="1">
    <location>
        <begin position="53"/>
        <end position="76"/>
    </location>
</feature>
<keyword evidence="1" id="KW-0812">Transmembrane</keyword>
<dbReference type="OrthoDB" id="4735943at2"/>
<evidence type="ECO:0008006" key="4">
    <source>
        <dbReference type="Google" id="ProtNLM"/>
    </source>
</evidence>
<proteinExistence type="predicted"/>
<accession>A0A1E3T7L6</accession>
<dbReference type="RefSeq" id="WP_069398541.1">
    <property type="nucleotide sequence ID" value="NZ_JACKTB010000022.1"/>
</dbReference>
<sequence>MSDNQATAQTMPTNGLTVAAFVLSIMGMYASPILSGVLALVGMRQVKQHGQQGFAFGVAALVVSAAVTVLHVAIWIECGQPNFELMTTAHW</sequence>
<name>A0A1E3T7L6_9MYCO</name>
<dbReference type="EMBL" id="MIHC01000002">
    <property type="protein sequence ID" value="ODR10377.1"/>
    <property type="molecule type" value="Genomic_DNA"/>
</dbReference>